<dbReference type="GO" id="GO:0019825">
    <property type="term" value="F:oxygen binding"/>
    <property type="evidence" value="ECO:0007669"/>
    <property type="project" value="InterPro"/>
</dbReference>
<dbReference type="EMBL" id="CAEZSR010000019">
    <property type="protein sequence ID" value="CAB4548099.1"/>
    <property type="molecule type" value="Genomic_DNA"/>
</dbReference>
<sequence>MIRSHIELLQRSFDLVELQADRARDLFVARLAESDPSLAGRLRHDPVAALGALVAQLDDVHEVVRSVQRLADDHLAAGGSPGDPATVRIALLWALEQLLGSAYTADVRNAWAGLTRTVVTVMAGSDERDRHDAGAGIA</sequence>
<dbReference type="GO" id="GO:0020037">
    <property type="term" value="F:heme binding"/>
    <property type="evidence" value="ECO:0007669"/>
    <property type="project" value="InterPro"/>
</dbReference>
<accession>A0A6J6CCC0</accession>
<dbReference type="SUPFAM" id="SSF46458">
    <property type="entry name" value="Globin-like"/>
    <property type="match status" value="1"/>
</dbReference>
<dbReference type="InterPro" id="IPR000971">
    <property type="entry name" value="Globin"/>
</dbReference>
<proteinExistence type="predicted"/>
<organism evidence="2">
    <name type="scientific">freshwater metagenome</name>
    <dbReference type="NCBI Taxonomy" id="449393"/>
    <lineage>
        <taxon>unclassified sequences</taxon>
        <taxon>metagenomes</taxon>
        <taxon>ecological metagenomes</taxon>
    </lineage>
</organism>
<protein>
    <submittedName>
        <fullName evidence="2">Unannotated protein</fullName>
    </submittedName>
</protein>
<dbReference type="InterPro" id="IPR009050">
    <property type="entry name" value="Globin-like_sf"/>
</dbReference>
<dbReference type="AlphaFoldDB" id="A0A6J6CCC0"/>
<dbReference type="InterPro" id="IPR012292">
    <property type="entry name" value="Globin/Proto"/>
</dbReference>
<name>A0A6J6CCC0_9ZZZZ</name>
<feature type="domain" description="Globin" evidence="1">
    <location>
        <begin position="47"/>
        <end position="122"/>
    </location>
</feature>
<evidence type="ECO:0000313" key="2">
    <source>
        <dbReference type="EMBL" id="CAB4548099.1"/>
    </source>
</evidence>
<dbReference type="Gene3D" id="1.10.490.10">
    <property type="entry name" value="Globins"/>
    <property type="match status" value="1"/>
</dbReference>
<dbReference type="Pfam" id="PF00042">
    <property type="entry name" value="Globin"/>
    <property type="match status" value="1"/>
</dbReference>
<gene>
    <name evidence="2" type="ORF">UFOPK1493_00837</name>
</gene>
<evidence type="ECO:0000259" key="1">
    <source>
        <dbReference type="Pfam" id="PF00042"/>
    </source>
</evidence>
<reference evidence="2" key="1">
    <citation type="submission" date="2020-05" db="EMBL/GenBank/DDBJ databases">
        <authorList>
            <person name="Chiriac C."/>
            <person name="Salcher M."/>
            <person name="Ghai R."/>
            <person name="Kavagutti S V."/>
        </authorList>
    </citation>
    <scope>NUCLEOTIDE SEQUENCE</scope>
</reference>